<dbReference type="EMBL" id="CP066075">
    <property type="protein sequence ID" value="QQC62772.1"/>
    <property type="molecule type" value="Genomic_DNA"/>
</dbReference>
<evidence type="ECO:0000313" key="1">
    <source>
        <dbReference type="EMBL" id="QQC62772.1"/>
    </source>
</evidence>
<dbReference type="RefSeq" id="WP_167335663.1">
    <property type="nucleotide sequence ID" value="NZ_CP066075.1"/>
</dbReference>
<dbReference type="Proteomes" id="UP000595610">
    <property type="component" value="Chromosome 1"/>
</dbReference>
<organism evidence="1 2">
    <name type="scientific">Paraburkholderia ginsengisoli</name>
    <dbReference type="NCBI Taxonomy" id="311231"/>
    <lineage>
        <taxon>Bacteria</taxon>
        <taxon>Pseudomonadati</taxon>
        <taxon>Pseudomonadota</taxon>
        <taxon>Betaproteobacteria</taxon>
        <taxon>Burkholderiales</taxon>
        <taxon>Burkholderiaceae</taxon>
        <taxon>Paraburkholderia</taxon>
    </lineage>
</organism>
<accession>A0A7T4N025</accession>
<dbReference type="AlphaFoldDB" id="A0A7T4N025"/>
<proteinExistence type="predicted"/>
<protein>
    <submittedName>
        <fullName evidence="1">GIY-YIG nuclease family protein</fullName>
    </submittedName>
</protein>
<evidence type="ECO:0000313" key="2">
    <source>
        <dbReference type="Proteomes" id="UP000595610"/>
    </source>
</evidence>
<reference evidence="1 2" key="1">
    <citation type="submission" date="2020-12" db="EMBL/GenBank/DDBJ databases">
        <title>FDA dAtabase for Regulatory Grade micrObial Sequences (FDA-ARGOS): Supporting development and validation of Infectious Disease Dx tests.</title>
        <authorList>
            <person name="Nelson B."/>
            <person name="Plummer A."/>
            <person name="Tallon L."/>
            <person name="Sadzewicz L."/>
            <person name="Zhao X."/>
            <person name="Boylan J."/>
            <person name="Ott S."/>
            <person name="Bowen H."/>
            <person name="Vavikolanu K."/>
            <person name="Mehta A."/>
            <person name="Aluvathingal J."/>
            <person name="Nadendla S."/>
            <person name="Myers T."/>
            <person name="Yan Y."/>
            <person name="Sichtig H."/>
        </authorList>
    </citation>
    <scope>NUCLEOTIDE SEQUENCE [LARGE SCALE GENOMIC DNA]</scope>
    <source>
        <strain evidence="1 2">FDAARGOS_1049</strain>
    </source>
</reference>
<gene>
    <name evidence="1" type="ORF">I6I06_10580</name>
</gene>
<name>A0A7T4N025_9BURK</name>
<sequence>MPGSFPQAALMQASNAAHFLHGGRVKENCALSCARQLFFSGPLEFDHLNFNAFERLVHHVFAATRWDIDVMDRFGKAVKPREWFLLQLSIVEQAVPFIVDGLISGFRYDHRSCSIVKSSNQPG</sequence>
<dbReference type="KEGG" id="pgis:I6I06_10580"/>
<keyword evidence="2" id="KW-1185">Reference proteome</keyword>